<dbReference type="InterPro" id="IPR051698">
    <property type="entry name" value="Transposase_11-like"/>
</dbReference>
<dbReference type="Pfam" id="PF13808">
    <property type="entry name" value="DDE_Tnp_1_assoc"/>
    <property type="match status" value="1"/>
</dbReference>
<dbReference type="AlphaFoldDB" id="A0A0E2LRY9"/>
<dbReference type="Pfam" id="PF01609">
    <property type="entry name" value="DDE_Tnp_1"/>
    <property type="match status" value="1"/>
</dbReference>
<evidence type="ECO:0000259" key="1">
    <source>
        <dbReference type="Pfam" id="PF01609"/>
    </source>
</evidence>
<feature type="domain" description="Transposase IS4-like" evidence="1">
    <location>
        <begin position="92"/>
        <end position="330"/>
    </location>
</feature>
<evidence type="ECO:0000313" key="4">
    <source>
        <dbReference type="Proteomes" id="UP000016630"/>
    </source>
</evidence>
<organism evidence="3 4">
    <name type="scientific">Porphyromonas gingivalis F0570</name>
    <dbReference type="NCBI Taxonomy" id="1227271"/>
    <lineage>
        <taxon>Bacteria</taxon>
        <taxon>Pseudomonadati</taxon>
        <taxon>Bacteroidota</taxon>
        <taxon>Bacteroidia</taxon>
        <taxon>Bacteroidales</taxon>
        <taxon>Porphyromonadaceae</taxon>
        <taxon>Porphyromonas</taxon>
    </lineage>
</organism>
<gene>
    <name evidence="3" type="ORF">HMPREF1555_00727</name>
</gene>
<dbReference type="GO" id="GO:0004803">
    <property type="term" value="F:transposase activity"/>
    <property type="evidence" value="ECO:0007669"/>
    <property type="project" value="InterPro"/>
</dbReference>
<dbReference type="InterPro" id="IPR002559">
    <property type="entry name" value="Transposase_11"/>
</dbReference>
<evidence type="ECO:0000259" key="2">
    <source>
        <dbReference type="Pfam" id="PF13808"/>
    </source>
</evidence>
<protein>
    <submittedName>
        <fullName evidence="3">Transposase, IS4 family</fullName>
    </submittedName>
</protein>
<dbReference type="GO" id="GO:0006313">
    <property type="term" value="P:DNA transposition"/>
    <property type="evidence" value="ECO:0007669"/>
    <property type="project" value="InterPro"/>
</dbReference>
<dbReference type="InterPro" id="IPR047647">
    <property type="entry name" value="ISAs1_transpos"/>
</dbReference>
<name>A0A0E2LRY9_PORGN</name>
<dbReference type="InterPro" id="IPR032806">
    <property type="entry name" value="YbfD_N"/>
</dbReference>
<dbReference type="HOGENOM" id="CLU_046404_0_1_10"/>
<sequence length="362" mass="41408">MDVQVYFSKVEDPRVVGRCKHKLSDILVIALASYLCGGEDYESMHELCLERGESLRPLVELPNGCPSVDTFERVLQRIEPQSLYACLLVYGKELISDLDGKHIAIDGKRLKGSKKKTGSTHILSAWVDEVGLSLAQETVAEKRNELQAIPEVLDSLDLSGAVISIDAMGTQTNIAEQIIQSEADYILSLKSNQKHLYEDVQDCFTGQYRCHRYETLEKDHGRIEKRTYTTLPASEVFEEGEYRQWQGLRSLIQVEREISNSEGETRIDRQYYISSLPPEDCQLIGQYIRGHWGIENRLHWHLDVTFREDACRARKDYSATNLNTLRKFALAIVSGHKDKLSLRKRLFKAALNIDYLKKLLKI</sequence>
<evidence type="ECO:0000313" key="3">
    <source>
        <dbReference type="EMBL" id="ERJ67836.1"/>
    </source>
</evidence>
<dbReference type="PANTHER" id="PTHR30298">
    <property type="entry name" value="H REPEAT-ASSOCIATED PREDICTED TRANSPOSASE"/>
    <property type="match status" value="1"/>
</dbReference>
<dbReference type="PATRIC" id="fig|1227271.3.peg.642"/>
<feature type="domain" description="H repeat-associated protein N-terminal" evidence="2">
    <location>
        <begin position="6"/>
        <end position="88"/>
    </location>
</feature>
<reference evidence="3 4" key="1">
    <citation type="submission" date="2013-06" db="EMBL/GenBank/DDBJ databases">
        <authorList>
            <person name="Weinstock G."/>
            <person name="Sodergren E."/>
            <person name="Lobos E.A."/>
            <person name="Fulton L."/>
            <person name="Fulton R."/>
            <person name="Courtney L."/>
            <person name="Fronick C."/>
            <person name="O'Laughlin M."/>
            <person name="Godfrey J."/>
            <person name="Wilson R.M."/>
            <person name="Miner T."/>
            <person name="Farmer C."/>
            <person name="Delehaunty K."/>
            <person name="Cordes M."/>
            <person name="Minx P."/>
            <person name="Tomlinson C."/>
            <person name="Chen J."/>
            <person name="Wollam A."/>
            <person name="Pepin K.H."/>
            <person name="Bhonagiri V."/>
            <person name="Zhang X."/>
            <person name="Warren W."/>
            <person name="Mitreva M."/>
            <person name="Mardis E.R."/>
            <person name="Wilson R.K."/>
        </authorList>
    </citation>
    <scope>NUCLEOTIDE SEQUENCE [LARGE SCALE GENOMIC DNA]</scope>
    <source>
        <strain evidence="3 4">F0570</strain>
    </source>
</reference>
<accession>A0A0E2LRY9</accession>
<dbReference type="NCBIfam" id="NF033564">
    <property type="entry name" value="transpos_ISAs1"/>
    <property type="match status" value="1"/>
</dbReference>
<dbReference type="RefSeq" id="WP_021665265.1">
    <property type="nucleotide sequence ID" value="NZ_KI259139.1"/>
</dbReference>
<proteinExistence type="predicted"/>
<dbReference type="Proteomes" id="UP000016630">
    <property type="component" value="Unassembled WGS sequence"/>
</dbReference>
<dbReference type="EMBL" id="AWUW01000043">
    <property type="protein sequence ID" value="ERJ67836.1"/>
    <property type="molecule type" value="Genomic_DNA"/>
</dbReference>
<comment type="caution">
    <text evidence="3">The sequence shown here is derived from an EMBL/GenBank/DDBJ whole genome shotgun (WGS) entry which is preliminary data.</text>
</comment>
<dbReference type="GO" id="GO:0003677">
    <property type="term" value="F:DNA binding"/>
    <property type="evidence" value="ECO:0007669"/>
    <property type="project" value="InterPro"/>
</dbReference>
<dbReference type="PANTHER" id="PTHR30298:SF0">
    <property type="entry name" value="PROTEIN YBFL-RELATED"/>
    <property type="match status" value="1"/>
</dbReference>